<protein>
    <recommendedName>
        <fullName evidence="1">Histidine-specific methyltransferase SAM-dependent domain-containing protein</fullName>
    </recommendedName>
</protein>
<accession>A0A1X6Z7P1</accession>
<reference evidence="2 3" key="1">
    <citation type="submission" date="2017-03" db="EMBL/GenBank/DDBJ databases">
        <authorList>
            <person name="Afonso C.L."/>
            <person name="Miller P.J."/>
            <person name="Scott M.A."/>
            <person name="Spackman E."/>
            <person name="Goraichik I."/>
            <person name="Dimitrov K.M."/>
            <person name="Suarez D.L."/>
            <person name="Swayne D.E."/>
        </authorList>
    </citation>
    <scope>NUCLEOTIDE SEQUENCE [LARGE SCALE GENOMIC DNA]</scope>
    <source>
        <strain evidence="2 3">CECT 7450</strain>
    </source>
</reference>
<feature type="domain" description="Histidine-specific methyltransferase SAM-dependent" evidence="1">
    <location>
        <begin position="98"/>
        <end position="254"/>
    </location>
</feature>
<organism evidence="2 3">
    <name type="scientific">Roseovarius albus</name>
    <dbReference type="NCBI Taxonomy" id="1247867"/>
    <lineage>
        <taxon>Bacteria</taxon>
        <taxon>Pseudomonadati</taxon>
        <taxon>Pseudomonadota</taxon>
        <taxon>Alphaproteobacteria</taxon>
        <taxon>Rhodobacterales</taxon>
        <taxon>Roseobacteraceae</taxon>
        <taxon>Roseovarius</taxon>
    </lineage>
</organism>
<dbReference type="Pfam" id="PF10017">
    <property type="entry name" value="Methyltransf_33"/>
    <property type="match status" value="1"/>
</dbReference>
<dbReference type="OrthoDB" id="7672126at2"/>
<dbReference type="AlphaFoldDB" id="A0A1X6Z7P1"/>
<dbReference type="Gene3D" id="3.40.50.150">
    <property type="entry name" value="Vaccinia Virus protein VP39"/>
    <property type="match status" value="1"/>
</dbReference>
<sequence>MSEALKTKYLSNLEQREVYNFDGPLRASVGRALQLHLGDDAGQVILQENVDKYQGDEVGAAKDLTEVFNIMKQLNAEGLSNPGLGRLEPNSKNFGQALDESLKDVAQRCEGRPLTYVELGPEPSKTSHILKRLRALGIDIASYTGVDINPTSETEMRSVLQDTLPNDKINYQTVPFESFNTQSLQGENTQVLVTMLGFQEGNEDPATIADWFKSMMTPGDLLLSEMQLYAEDRHADIQTLYHHPSMRRFSKIALTRALGNLFSDYHSYLVPVELADGHQMQAMILCEQLKDRDDHVTFVTNYCLKYSKEEFRRYRELSGAFNVVSETYTGDETIVFQLSQRVGD</sequence>
<dbReference type="Proteomes" id="UP000193061">
    <property type="component" value="Unassembled WGS sequence"/>
</dbReference>
<proteinExistence type="predicted"/>
<keyword evidence="3" id="KW-1185">Reference proteome</keyword>
<evidence type="ECO:0000313" key="2">
    <source>
        <dbReference type="EMBL" id="SLN43011.1"/>
    </source>
</evidence>
<dbReference type="InterPro" id="IPR029063">
    <property type="entry name" value="SAM-dependent_MTases_sf"/>
</dbReference>
<evidence type="ECO:0000259" key="1">
    <source>
        <dbReference type="Pfam" id="PF10017"/>
    </source>
</evidence>
<dbReference type="InterPro" id="IPR019257">
    <property type="entry name" value="MeTrfase_dom"/>
</dbReference>
<gene>
    <name evidence="2" type="ORF">ROA7450_02109</name>
</gene>
<dbReference type="EMBL" id="FWFX01000005">
    <property type="protein sequence ID" value="SLN43011.1"/>
    <property type="molecule type" value="Genomic_DNA"/>
</dbReference>
<name>A0A1X6Z7P1_9RHOB</name>
<dbReference type="RefSeq" id="WP_085805621.1">
    <property type="nucleotide sequence ID" value="NZ_FWFX01000005.1"/>
</dbReference>
<evidence type="ECO:0000313" key="3">
    <source>
        <dbReference type="Proteomes" id="UP000193061"/>
    </source>
</evidence>